<evidence type="ECO:0000256" key="5">
    <source>
        <dbReference type="ARBA" id="ARBA00023121"/>
    </source>
</evidence>
<reference evidence="10 11" key="1">
    <citation type="submission" date="2024-02" db="EMBL/GenBank/DDBJ databases">
        <authorList>
            <person name="Chen Y."/>
            <person name="Shah S."/>
            <person name="Dougan E. K."/>
            <person name="Thang M."/>
            <person name="Chan C."/>
        </authorList>
    </citation>
    <scope>NUCLEOTIDE SEQUENCE [LARGE SCALE GENOMIC DNA]</scope>
</reference>
<dbReference type="SUPFAM" id="SSF53901">
    <property type="entry name" value="Thiolase-like"/>
    <property type="match status" value="2"/>
</dbReference>
<feature type="domain" description="Thiolase C-terminal" evidence="9">
    <location>
        <begin position="315"/>
        <end position="432"/>
    </location>
</feature>
<evidence type="ECO:0000256" key="2">
    <source>
        <dbReference type="ARBA" id="ARBA00022448"/>
    </source>
</evidence>
<name>A0ABP0LXV9_9DINO</name>
<evidence type="ECO:0000259" key="8">
    <source>
        <dbReference type="Pfam" id="PF00108"/>
    </source>
</evidence>
<evidence type="ECO:0000259" key="9">
    <source>
        <dbReference type="Pfam" id="PF22691"/>
    </source>
</evidence>
<comment type="caution">
    <text evidence="10">The sequence shown here is derived from an EMBL/GenBank/DDBJ whole genome shotgun (WGS) entry which is preliminary data.</text>
</comment>
<accession>A0ABP0LXV9</accession>
<keyword evidence="3" id="KW-0808">Transferase</keyword>
<dbReference type="InterPro" id="IPR016039">
    <property type="entry name" value="Thiolase-like"/>
</dbReference>
<dbReference type="EMBL" id="CAXAMM010018755">
    <property type="protein sequence ID" value="CAK9044068.1"/>
    <property type="molecule type" value="Genomic_DNA"/>
</dbReference>
<sequence length="469" mass="49507">PDGPTGPIIFGSRSGKQQDKPNERAGGIGRMGKFQKRRVFVVGVGMTKLTKPKKDESEGPHFPELGQTAVERALEDACLSDKRHLIESAHVGCMFNVGAGQRVLYGLPGGPIMGIPISNLNNACATGSHAFALARQSVMSGVNDCALALGVEKMKPGSLGGGGGGGPSSIDNHFKVMVESQGMPKTIPMAAFFGGAGLQHNKLYGSTPEHFAKIGEKNHRHSVNNPYAQFRDEYTLEEIKASPAVFPLGDGGALTKLQCSPTSDGAAAVIVASEEFVIEHGLQGQAVEILGQGLRTDSPTVFDAPDKRRSMIEVVGFGMASEAAAMAYKEAGITPDQVDVVELHDCFSCNELLTYEALGLAKVGEGHKLVDSGDNTFGGKYVINPSGGLISKGHPLGCTGASHVAEICWQLRGECGPRQVQDAKIGMNHNLGLGGLVCVNIFKRPDEWRSIPMKRKQSLAMGPPPSAKL</sequence>
<keyword evidence="11" id="KW-1185">Reference proteome</keyword>
<dbReference type="Proteomes" id="UP001642464">
    <property type="component" value="Unassembled WGS sequence"/>
</dbReference>
<evidence type="ECO:0000313" key="11">
    <source>
        <dbReference type="Proteomes" id="UP001642464"/>
    </source>
</evidence>
<keyword evidence="5" id="KW-0446">Lipid-binding</keyword>
<dbReference type="Pfam" id="PF00108">
    <property type="entry name" value="Thiolase_N"/>
    <property type="match status" value="1"/>
</dbReference>
<dbReference type="EC" id="2.3.1.176" evidence="1"/>
<dbReference type="NCBIfam" id="NF006102">
    <property type="entry name" value="PRK08256.1"/>
    <property type="match status" value="1"/>
</dbReference>
<organism evidence="10 11">
    <name type="scientific">Durusdinium trenchii</name>
    <dbReference type="NCBI Taxonomy" id="1381693"/>
    <lineage>
        <taxon>Eukaryota</taxon>
        <taxon>Sar</taxon>
        <taxon>Alveolata</taxon>
        <taxon>Dinophyceae</taxon>
        <taxon>Suessiales</taxon>
        <taxon>Symbiodiniaceae</taxon>
        <taxon>Durusdinium</taxon>
    </lineage>
</organism>
<evidence type="ECO:0000256" key="1">
    <source>
        <dbReference type="ARBA" id="ARBA00012352"/>
    </source>
</evidence>
<dbReference type="CDD" id="cd00829">
    <property type="entry name" value="SCP-x_thiolase"/>
    <property type="match status" value="1"/>
</dbReference>
<evidence type="ECO:0000256" key="7">
    <source>
        <dbReference type="SAM" id="MobiDB-lite"/>
    </source>
</evidence>
<keyword evidence="4" id="KW-0445">Lipid transport</keyword>
<feature type="domain" description="Thiolase N-terminal" evidence="8">
    <location>
        <begin position="39"/>
        <end position="233"/>
    </location>
</feature>
<keyword evidence="2" id="KW-0813">Transport</keyword>
<feature type="non-terminal residue" evidence="10">
    <location>
        <position position="1"/>
    </location>
</feature>
<dbReference type="PROSITE" id="PS00737">
    <property type="entry name" value="THIOLASE_2"/>
    <property type="match status" value="1"/>
</dbReference>
<protein>
    <recommendedName>
        <fullName evidence="1">propanoyl-CoA C-acyltransferase</fullName>
        <ecNumber evidence="1">2.3.1.176</ecNumber>
    </recommendedName>
    <alternativeName>
        <fullName evidence="6">Propanoyl-CoA C-acyltransferase</fullName>
    </alternativeName>
</protein>
<proteinExistence type="predicted"/>
<dbReference type="InterPro" id="IPR020613">
    <property type="entry name" value="Thiolase_CS"/>
</dbReference>
<evidence type="ECO:0000256" key="4">
    <source>
        <dbReference type="ARBA" id="ARBA00023055"/>
    </source>
</evidence>
<dbReference type="PANTHER" id="PTHR42870">
    <property type="entry name" value="ACETYL-COA C-ACETYLTRANSFERASE"/>
    <property type="match status" value="1"/>
</dbReference>
<dbReference type="Pfam" id="PF22691">
    <property type="entry name" value="Thiolase_C_1"/>
    <property type="match status" value="1"/>
</dbReference>
<dbReference type="Gene3D" id="3.40.47.10">
    <property type="match status" value="1"/>
</dbReference>
<gene>
    <name evidence="10" type="ORF">SCF082_LOCUS25092</name>
</gene>
<dbReference type="PANTHER" id="PTHR42870:SF1">
    <property type="entry name" value="NON-SPECIFIC LIPID-TRANSFER PROTEIN-LIKE 2"/>
    <property type="match status" value="1"/>
</dbReference>
<feature type="region of interest" description="Disordered" evidence="7">
    <location>
        <begin position="1"/>
        <end position="29"/>
    </location>
</feature>
<dbReference type="InterPro" id="IPR055140">
    <property type="entry name" value="Thiolase_C_2"/>
</dbReference>
<evidence type="ECO:0000256" key="3">
    <source>
        <dbReference type="ARBA" id="ARBA00022679"/>
    </source>
</evidence>
<dbReference type="InterPro" id="IPR020616">
    <property type="entry name" value="Thiolase_N"/>
</dbReference>
<evidence type="ECO:0000313" key="10">
    <source>
        <dbReference type="EMBL" id="CAK9044068.1"/>
    </source>
</evidence>
<evidence type="ECO:0000256" key="6">
    <source>
        <dbReference type="ARBA" id="ARBA00032316"/>
    </source>
</evidence>